<dbReference type="InParanoid" id="G3IBR8"/>
<dbReference type="Proteomes" id="UP000001075">
    <property type="component" value="Unassembled WGS sequence"/>
</dbReference>
<feature type="compositionally biased region" description="Polar residues" evidence="1">
    <location>
        <begin position="167"/>
        <end position="177"/>
    </location>
</feature>
<feature type="region of interest" description="Disordered" evidence="1">
    <location>
        <begin position="1"/>
        <end position="83"/>
    </location>
</feature>
<feature type="region of interest" description="Disordered" evidence="1">
    <location>
        <begin position="156"/>
        <end position="177"/>
    </location>
</feature>
<feature type="compositionally biased region" description="Low complexity" evidence="1">
    <location>
        <begin position="1"/>
        <end position="12"/>
    </location>
</feature>
<evidence type="ECO:0000256" key="1">
    <source>
        <dbReference type="SAM" id="MobiDB-lite"/>
    </source>
</evidence>
<dbReference type="EMBL" id="JH001848">
    <property type="protein sequence ID" value="EGW13710.1"/>
    <property type="molecule type" value="Genomic_DNA"/>
</dbReference>
<organism evidence="2 3">
    <name type="scientific">Cricetulus griseus</name>
    <name type="common">Chinese hamster</name>
    <name type="synonym">Cricetulus barabensis griseus</name>
    <dbReference type="NCBI Taxonomy" id="10029"/>
    <lineage>
        <taxon>Eukaryota</taxon>
        <taxon>Metazoa</taxon>
        <taxon>Chordata</taxon>
        <taxon>Craniata</taxon>
        <taxon>Vertebrata</taxon>
        <taxon>Euteleostomi</taxon>
        <taxon>Mammalia</taxon>
        <taxon>Eutheria</taxon>
        <taxon>Euarchontoglires</taxon>
        <taxon>Glires</taxon>
        <taxon>Rodentia</taxon>
        <taxon>Myomorpha</taxon>
        <taxon>Muroidea</taxon>
        <taxon>Cricetidae</taxon>
        <taxon>Cricetinae</taxon>
        <taxon>Cricetulus</taxon>
    </lineage>
</organism>
<reference evidence="3" key="1">
    <citation type="journal article" date="2011" name="Nat. Biotechnol.">
        <title>The genomic sequence of the Chinese hamster ovary (CHO)-K1 cell line.</title>
        <authorList>
            <person name="Xu X."/>
            <person name="Nagarajan H."/>
            <person name="Lewis N.E."/>
            <person name="Pan S."/>
            <person name="Cai Z."/>
            <person name="Liu X."/>
            <person name="Chen W."/>
            <person name="Xie M."/>
            <person name="Wang W."/>
            <person name="Hammond S."/>
            <person name="Andersen M.R."/>
            <person name="Neff N."/>
            <person name="Passarelli B."/>
            <person name="Koh W."/>
            <person name="Fan H.C."/>
            <person name="Wang J."/>
            <person name="Gui Y."/>
            <person name="Lee K.H."/>
            <person name="Betenbaugh M.J."/>
            <person name="Quake S.R."/>
            <person name="Famili I."/>
            <person name="Palsson B.O."/>
            <person name="Wang J."/>
        </authorList>
    </citation>
    <scope>NUCLEOTIDE SEQUENCE [LARGE SCALE GENOMIC DNA]</scope>
    <source>
        <strain evidence="3">CHO K1 cell line</strain>
    </source>
</reference>
<feature type="compositionally biased region" description="Pro residues" evidence="1">
    <location>
        <begin position="13"/>
        <end position="22"/>
    </location>
</feature>
<dbReference type="FunCoup" id="G3IBR8">
    <property type="interactions" value="1"/>
</dbReference>
<protein>
    <submittedName>
        <fullName evidence="2">Uncharacterized protein</fullName>
    </submittedName>
</protein>
<gene>
    <name evidence="2" type="ORF">I79_021095</name>
</gene>
<evidence type="ECO:0000313" key="2">
    <source>
        <dbReference type="EMBL" id="EGW13710.1"/>
    </source>
</evidence>
<dbReference type="AlphaFoldDB" id="G3IBR8"/>
<proteinExistence type="predicted"/>
<sequence length="177" mass="19069">MRTLTELLKQPSPQEPLPPPLGPALGNCVQVQMGDGVLRGSSHNNTEASPQDFYQHFPSTEPTPRTLPARTPRPPEDLPALLDACPWAPPGYVPPAGPASSVPYAPWTAGRPTRLVPRGHLVAQVSPAPRRPSHVPRRQFSVEKLPEGFSAQPATFYSSVGRGPRHLSTNSKAEVTV</sequence>
<name>G3IBR8_CRIGR</name>
<accession>G3IBR8</accession>
<dbReference type="STRING" id="10029.G3IBR8"/>
<dbReference type="eggNOG" id="ENOG502R5Y2">
    <property type="taxonomic scope" value="Eukaryota"/>
</dbReference>
<evidence type="ECO:0000313" key="3">
    <source>
        <dbReference type="Proteomes" id="UP000001075"/>
    </source>
</evidence>